<name>A0AAW2T0H5_SESRA</name>
<proteinExistence type="predicted"/>
<organism evidence="2">
    <name type="scientific">Sesamum radiatum</name>
    <name type="common">Black benniseed</name>
    <dbReference type="NCBI Taxonomy" id="300843"/>
    <lineage>
        <taxon>Eukaryota</taxon>
        <taxon>Viridiplantae</taxon>
        <taxon>Streptophyta</taxon>
        <taxon>Embryophyta</taxon>
        <taxon>Tracheophyta</taxon>
        <taxon>Spermatophyta</taxon>
        <taxon>Magnoliopsida</taxon>
        <taxon>eudicotyledons</taxon>
        <taxon>Gunneridae</taxon>
        <taxon>Pentapetalae</taxon>
        <taxon>asterids</taxon>
        <taxon>lamiids</taxon>
        <taxon>Lamiales</taxon>
        <taxon>Pedaliaceae</taxon>
        <taxon>Sesamum</taxon>
    </lineage>
</organism>
<sequence length="236" mass="26233">MRGASAILRRLVSGRSPCRFHSSISDHLILSSALAASCSPLILPDVATPFLLHPPRYHVSIPSPQSLPKLLLCCTLLRCNGVSAILLFETKVFNLMAFFAFIDIYDKIAIFYSYMPSILLSLWLSVTDPSNVVSIESEQQFNDSLRKMNLCLQYSTSLQFGADPIVVPYNRAAECEIPHVTTYKIDIDKEGLGSALSKLNIHAVPTLHFFQNGKKANEVIGADVQRLKDIMEALYK</sequence>
<dbReference type="SUPFAM" id="SSF52833">
    <property type="entry name" value="Thioredoxin-like"/>
    <property type="match status" value="1"/>
</dbReference>
<evidence type="ECO:0000259" key="1">
    <source>
        <dbReference type="Pfam" id="PF00085"/>
    </source>
</evidence>
<dbReference type="Pfam" id="PF00085">
    <property type="entry name" value="Thioredoxin"/>
    <property type="match status" value="1"/>
</dbReference>
<accession>A0AAW2T0H5</accession>
<dbReference type="Gene3D" id="3.40.30.10">
    <property type="entry name" value="Glutaredoxin"/>
    <property type="match status" value="1"/>
</dbReference>
<comment type="caution">
    <text evidence="2">The sequence shown here is derived from an EMBL/GenBank/DDBJ whole genome shotgun (WGS) entry which is preliminary data.</text>
</comment>
<feature type="domain" description="Thioredoxin" evidence="1">
    <location>
        <begin position="177"/>
        <end position="231"/>
    </location>
</feature>
<dbReference type="CDD" id="cd02947">
    <property type="entry name" value="TRX_family"/>
    <property type="match status" value="1"/>
</dbReference>
<reference evidence="2" key="2">
    <citation type="journal article" date="2024" name="Plant">
        <title>Genomic evolution and insights into agronomic trait innovations of Sesamum species.</title>
        <authorList>
            <person name="Miao H."/>
            <person name="Wang L."/>
            <person name="Qu L."/>
            <person name="Liu H."/>
            <person name="Sun Y."/>
            <person name="Le M."/>
            <person name="Wang Q."/>
            <person name="Wei S."/>
            <person name="Zheng Y."/>
            <person name="Lin W."/>
            <person name="Duan Y."/>
            <person name="Cao H."/>
            <person name="Xiong S."/>
            <person name="Wang X."/>
            <person name="Wei L."/>
            <person name="Li C."/>
            <person name="Ma Q."/>
            <person name="Ju M."/>
            <person name="Zhao R."/>
            <person name="Li G."/>
            <person name="Mu C."/>
            <person name="Tian Q."/>
            <person name="Mei H."/>
            <person name="Zhang T."/>
            <person name="Gao T."/>
            <person name="Zhang H."/>
        </authorList>
    </citation>
    <scope>NUCLEOTIDE SEQUENCE</scope>
    <source>
        <strain evidence="2">G02</strain>
    </source>
</reference>
<dbReference type="InterPro" id="IPR036249">
    <property type="entry name" value="Thioredoxin-like_sf"/>
</dbReference>
<protein>
    <submittedName>
        <fullName evidence="2">Thioredoxin O1, mitochondrial</fullName>
    </submittedName>
</protein>
<gene>
    <name evidence="2" type="ORF">Sradi_2153200</name>
</gene>
<dbReference type="EMBL" id="JACGWJ010000009">
    <property type="protein sequence ID" value="KAL0398099.1"/>
    <property type="molecule type" value="Genomic_DNA"/>
</dbReference>
<evidence type="ECO:0000313" key="2">
    <source>
        <dbReference type="EMBL" id="KAL0398099.1"/>
    </source>
</evidence>
<dbReference type="InterPro" id="IPR013766">
    <property type="entry name" value="Thioredoxin_domain"/>
</dbReference>
<dbReference type="AlphaFoldDB" id="A0AAW2T0H5"/>
<reference evidence="2" key="1">
    <citation type="submission" date="2020-06" db="EMBL/GenBank/DDBJ databases">
        <authorList>
            <person name="Li T."/>
            <person name="Hu X."/>
            <person name="Zhang T."/>
            <person name="Song X."/>
            <person name="Zhang H."/>
            <person name="Dai N."/>
            <person name="Sheng W."/>
            <person name="Hou X."/>
            <person name="Wei L."/>
        </authorList>
    </citation>
    <scope>NUCLEOTIDE SEQUENCE</scope>
    <source>
        <strain evidence="2">G02</strain>
        <tissue evidence="2">Leaf</tissue>
    </source>
</reference>